<gene>
    <name evidence="2" type="ORF">SCP_0113060</name>
</gene>
<keyword evidence="1" id="KW-0732">Signal</keyword>
<protein>
    <submittedName>
        <fullName evidence="2">Uncharacterized protein</fullName>
    </submittedName>
</protein>
<dbReference type="GeneID" id="38775335"/>
<keyword evidence="3" id="KW-1185">Reference proteome</keyword>
<accession>A0A401G8E2</accession>
<feature type="chain" id="PRO_5019578969" evidence="1">
    <location>
        <begin position="20"/>
        <end position="51"/>
    </location>
</feature>
<reference evidence="2 3" key="1">
    <citation type="journal article" date="2018" name="Sci. Rep.">
        <title>Genome sequence of the cauliflower mushroom Sparassis crispa (Hanabiratake) and its association with beneficial usage.</title>
        <authorList>
            <person name="Kiyama R."/>
            <person name="Furutani Y."/>
            <person name="Kawaguchi K."/>
            <person name="Nakanishi T."/>
        </authorList>
    </citation>
    <scope>NUCLEOTIDE SEQUENCE [LARGE SCALE GENOMIC DNA]</scope>
</reference>
<evidence type="ECO:0000256" key="1">
    <source>
        <dbReference type="SAM" id="SignalP"/>
    </source>
</evidence>
<evidence type="ECO:0000313" key="2">
    <source>
        <dbReference type="EMBL" id="GBE78418.1"/>
    </source>
</evidence>
<evidence type="ECO:0000313" key="3">
    <source>
        <dbReference type="Proteomes" id="UP000287166"/>
    </source>
</evidence>
<dbReference type="InParanoid" id="A0A401G8E2"/>
<dbReference type="EMBL" id="BFAD01000001">
    <property type="protein sequence ID" value="GBE78418.1"/>
    <property type="molecule type" value="Genomic_DNA"/>
</dbReference>
<sequence>MKFSLCLLSLALLTSLVSASPVAAPDEIVSREEYGMLVDRQFGGDSCCSPY</sequence>
<comment type="caution">
    <text evidence="2">The sequence shown here is derived from an EMBL/GenBank/DDBJ whole genome shotgun (WGS) entry which is preliminary data.</text>
</comment>
<dbReference type="AlphaFoldDB" id="A0A401G8E2"/>
<feature type="signal peptide" evidence="1">
    <location>
        <begin position="1"/>
        <end position="19"/>
    </location>
</feature>
<name>A0A401G8E2_9APHY</name>
<dbReference type="RefSeq" id="XP_027609331.1">
    <property type="nucleotide sequence ID" value="XM_027753530.1"/>
</dbReference>
<dbReference type="Proteomes" id="UP000287166">
    <property type="component" value="Unassembled WGS sequence"/>
</dbReference>
<organism evidence="2 3">
    <name type="scientific">Sparassis crispa</name>
    <dbReference type="NCBI Taxonomy" id="139825"/>
    <lineage>
        <taxon>Eukaryota</taxon>
        <taxon>Fungi</taxon>
        <taxon>Dikarya</taxon>
        <taxon>Basidiomycota</taxon>
        <taxon>Agaricomycotina</taxon>
        <taxon>Agaricomycetes</taxon>
        <taxon>Polyporales</taxon>
        <taxon>Sparassidaceae</taxon>
        <taxon>Sparassis</taxon>
    </lineage>
</organism>
<proteinExistence type="predicted"/>